<name>A0A2I3SMK7_PANTR</name>
<feature type="region of interest" description="Disordered" evidence="1">
    <location>
        <begin position="1"/>
        <end position="32"/>
    </location>
</feature>
<dbReference type="EMBL" id="AACZ04070741">
    <property type="status" value="NOT_ANNOTATED_CDS"/>
    <property type="molecule type" value="Genomic_DNA"/>
</dbReference>
<dbReference type="AlphaFoldDB" id="A0A2I3SMK7"/>
<dbReference type="Ensembl" id="ENSPTRT00000096225.1">
    <property type="protein sequence ID" value="ENSPTRP00000078269.1"/>
    <property type="gene ID" value="ENSPTRG00000049037.1"/>
</dbReference>
<feature type="compositionally biased region" description="Low complexity" evidence="1">
    <location>
        <begin position="146"/>
        <end position="174"/>
    </location>
</feature>
<dbReference type="GeneID" id="101058432"/>
<evidence type="ECO:0000256" key="1">
    <source>
        <dbReference type="SAM" id="MobiDB-lite"/>
    </source>
</evidence>
<dbReference type="KEGG" id="ptr:101058432"/>
<evidence type="ECO:0000313" key="2">
    <source>
        <dbReference type="Ensembl" id="ENSPTRP00000078269.1"/>
    </source>
</evidence>
<sequence>MSQALCQKDKLKGPINGTTQPNGQMPQAADSVSAVLEEAQAHAETWKVKPASSWHTFHPAVPQENCLSSGVPDQPGQQNKGSYLLEIKKLARIRSQPSGTTRSQEHPRPPKAPSPACPTPSGAEVLGHQWQPRHTPQGQGHRQRGLPRPARLLPAATATNAAPGVPRAPAAVPGLHGDPPGLRAPSPHCRQEASYAPPPQQARSINVHKQQMNKS</sequence>
<evidence type="ECO:0000313" key="3">
    <source>
        <dbReference type="Proteomes" id="UP000002277"/>
    </source>
</evidence>
<dbReference type="GeneTree" id="ENSGT00910000147571"/>
<dbReference type="OMA" id="PASSWHT"/>
<reference evidence="2 3" key="1">
    <citation type="journal article" date="2005" name="Nature">
        <title>Initial sequence of the chimpanzee genome and comparison with the human genome.</title>
        <authorList>
            <consortium name="Chimpanzee sequencing and analysis consortium"/>
        </authorList>
    </citation>
    <scope>NUCLEOTIDE SEQUENCE [LARGE SCALE GENOMIC DNA]</scope>
</reference>
<reference evidence="2" key="3">
    <citation type="submission" date="2025-09" db="UniProtKB">
        <authorList>
            <consortium name="Ensembl"/>
        </authorList>
    </citation>
    <scope>IDENTIFICATION</scope>
</reference>
<feature type="compositionally biased region" description="Polar residues" evidence="1">
    <location>
        <begin position="201"/>
        <end position="215"/>
    </location>
</feature>
<organism evidence="2 3">
    <name type="scientific">Pan troglodytes</name>
    <name type="common">Chimpanzee</name>
    <dbReference type="NCBI Taxonomy" id="9598"/>
    <lineage>
        <taxon>Eukaryota</taxon>
        <taxon>Metazoa</taxon>
        <taxon>Chordata</taxon>
        <taxon>Craniata</taxon>
        <taxon>Vertebrata</taxon>
        <taxon>Euteleostomi</taxon>
        <taxon>Mammalia</taxon>
        <taxon>Eutheria</taxon>
        <taxon>Euarchontoglires</taxon>
        <taxon>Primates</taxon>
        <taxon>Haplorrhini</taxon>
        <taxon>Catarrhini</taxon>
        <taxon>Hominidae</taxon>
        <taxon>Pan</taxon>
    </lineage>
</organism>
<feature type="region of interest" description="Disordered" evidence="1">
    <location>
        <begin position="61"/>
        <end position="215"/>
    </location>
</feature>
<protein>
    <submittedName>
        <fullName evidence="2">Uncharacterized protein</fullName>
    </submittedName>
</protein>
<dbReference type="Proteomes" id="UP000002277">
    <property type="component" value="Chromosome 10"/>
</dbReference>
<feature type="compositionally biased region" description="Polar residues" evidence="1">
    <location>
        <begin position="16"/>
        <end position="25"/>
    </location>
</feature>
<gene>
    <name evidence="2" type="primary">LOC101058432</name>
</gene>
<proteinExistence type="predicted"/>
<keyword evidence="3" id="KW-1185">Reference proteome</keyword>
<dbReference type="Bgee" id="ENSPTRG00000049037">
    <property type="expression patterns" value="Expressed in testis and 1 other cell type or tissue"/>
</dbReference>
<dbReference type="InParanoid" id="A0A2I3SMK7"/>
<reference evidence="2" key="2">
    <citation type="submission" date="2025-08" db="UniProtKB">
        <authorList>
            <consortium name="Ensembl"/>
        </authorList>
    </citation>
    <scope>IDENTIFICATION</scope>
</reference>
<accession>A0A2I3SMK7</accession>